<dbReference type="EMBL" id="CACRXK020002404">
    <property type="protein sequence ID" value="CAB3994159.1"/>
    <property type="molecule type" value="Genomic_DNA"/>
</dbReference>
<dbReference type="OrthoDB" id="2422440at2759"/>
<dbReference type="Proteomes" id="UP001152795">
    <property type="component" value="Unassembled WGS sequence"/>
</dbReference>
<dbReference type="GO" id="GO:0005634">
    <property type="term" value="C:nucleus"/>
    <property type="evidence" value="ECO:0007669"/>
    <property type="project" value="TreeGrafter"/>
</dbReference>
<dbReference type="PANTHER" id="PTHR13601">
    <property type="entry name" value="GAMETOGENETIN-BINDING PROTEIN 2"/>
    <property type="match status" value="1"/>
</dbReference>
<proteinExistence type="predicted"/>
<feature type="non-terminal residue" evidence="1">
    <location>
        <position position="1"/>
    </location>
</feature>
<dbReference type="AlphaFoldDB" id="A0A6S7GVJ8"/>
<keyword evidence="2" id="KW-1185">Reference proteome</keyword>
<reference evidence="1" key="1">
    <citation type="submission" date="2020-04" db="EMBL/GenBank/DDBJ databases">
        <authorList>
            <person name="Alioto T."/>
            <person name="Alioto T."/>
            <person name="Gomez Garrido J."/>
        </authorList>
    </citation>
    <scope>NUCLEOTIDE SEQUENCE</scope>
    <source>
        <strain evidence="1">A484AB</strain>
    </source>
</reference>
<accession>A0A6S7GVJ8</accession>
<name>A0A6S7GVJ8_PARCT</name>
<comment type="caution">
    <text evidence="1">The sequence shown here is derived from an EMBL/GenBank/DDBJ whole genome shotgun (WGS) entry which is preliminary data.</text>
</comment>
<gene>
    <name evidence="1" type="ORF">PACLA_8A060760</name>
</gene>
<dbReference type="InterPro" id="IPR026073">
    <property type="entry name" value="GGNBP2"/>
</dbReference>
<protein>
    <submittedName>
        <fullName evidence="1">Gametogenetin-binding 2</fullName>
    </submittedName>
</protein>
<evidence type="ECO:0000313" key="2">
    <source>
        <dbReference type="Proteomes" id="UP001152795"/>
    </source>
</evidence>
<organism evidence="1 2">
    <name type="scientific">Paramuricea clavata</name>
    <name type="common">Red gorgonian</name>
    <name type="synonym">Violescent sea-whip</name>
    <dbReference type="NCBI Taxonomy" id="317549"/>
    <lineage>
        <taxon>Eukaryota</taxon>
        <taxon>Metazoa</taxon>
        <taxon>Cnidaria</taxon>
        <taxon>Anthozoa</taxon>
        <taxon>Octocorallia</taxon>
        <taxon>Malacalcyonacea</taxon>
        <taxon>Plexauridae</taxon>
        <taxon>Paramuricea</taxon>
    </lineage>
</organism>
<sequence length="160" mass="18577">SKLNEILESIPKCRRNRRCLLHSLETHKSRTPIGCWVDVWEALSQKCQDEVLTINSDTLLDALENHLRKNRFCTECKRKVLKAFGILTGDIDAEKVKGYCPSLYEGLTKCPLHKHVHVPGDVEFLTVLLEKAEHELSGMRRERHAKSMDTAQEENRWKRE</sequence>
<evidence type="ECO:0000313" key="1">
    <source>
        <dbReference type="EMBL" id="CAB3994159.1"/>
    </source>
</evidence>
<dbReference type="GO" id="GO:0005737">
    <property type="term" value="C:cytoplasm"/>
    <property type="evidence" value="ECO:0007669"/>
    <property type="project" value="TreeGrafter"/>
</dbReference>
<dbReference type="PANTHER" id="PTHR13601:SF2">
    <property type="entry name" value="GAMETOGENETIN-BINDING PROTEIN 2"/>
    <property type="match status" value="1"/>
</dbReference>